<proteinExistence type="predicted"/>
<dbReference type="SUPFAM" id="SSF56672">
    <property type="entry name" value="DNA/RNA polymerases"/>
    <property type="match status" value="1"/>
</dbReference>
<keyword evidence="1" id="KW-0511">Multifunctional enzyme</keyword>
<accession>A0AAD7W8Y8</accession>
<protein>
    <submittedName>
        <fullName evidence="5">Uncharacterized protein</fullName>
    </submittedName>
</protein>
<dbReference type="PANTHER" id="PTHR37984">
    <property type="entry name" value="PROTEIN CBG26694"/>
    <property type="match status" value="1"/>
</dbReference>
<dbReference type="PANTHER" id="PTHR37984:SF5">
    <property type="entry name" value="PROTEIN NYNRIN-LIKE"/>
    <property type="match status" value="1"/>
</dbReference>
<dbReference type="InterPro" id="IPR050951">
    <property type="entry name" value="Retrovirus_Pol_polyprotein"/>
</dbReference>
<dbReference type="AlphaFoldDB" id="A0AAD7W8Y8"/>
<dbReference type="GO" id="GO:0003824">
    <property type="term" value="F:catalytic activity"/>
    <property type="evidence" value="ECO:0007669"/>
    <property type="project" value="UniProtKB-KW"/>
</dbReference>
<feature type="region of interest" description="Disordered" evidence="2">
    <location>
        <begin position="266"/>
        <end position="300"/>
    </location>
</feature>
<evidence type="ECO:0000313" key="5">
    <source>
        <dbReference type="EMBL" id="KAJ8387868.1"/>
    </source>
</evidence>
<feature type="compositionally biased region" description="Basic residues" evidence="2">
    <location>
        <begin position="47"/>
        <end position="59"/>
    </location>
</feature>
<evidence type="ECO:0000256" key="2">
    <source>
        <dbReference type="SAM" id="MobiDB-lite"/>
    </source>
</evidence>
<evidence type="ECO:0000256" key="1">
    <source>
        <dbReference type="ARBA" id="ARBA00023268"/>
    </source>
</evidence>
<organism evidence="5 6">
    <name type="scientific">Aldrovandia affinis</name>
    <dbReference type="NCBI Taxonomy" id="143900"/>
    <lineage>
        <taxon>Eukaryota</taxon>
        <taxon>Metazoa</taxon>
        <taxon>Chordata</taxon>
        <taxon>Craniata</taxon>
        <taxon>Vertebrata</taxon>
        <taxon>Euteleostomi</taxon>
        <taxon>Actinopterygii</taxon>
        <taxon>Neopterygii</taxon>
        <taxon>Teleostei</taxon>
        <taxon>Notacanthiformes</taxon>
        <taxon>Halosauridae</taxon>
        <taxon>Aldrovandia</taxon>
    </lineage>
</organism>
<dbReference type="InterPro" id="IPR043502">
    <property type="entry name" value="DNA/RNA_pol_sf"/>
</dbReference>
<name>A0AAD7W8Y8_9TELE</name>
<dbReference type="Gene3D" id="3.30.70.270">
    <property type="match status" value="1"/>
</dbReference>
<dbReference type="Pfam" id="PF22938">
    <property type="entry name" value="Integrase_p58_C"/>
    <property type="match status" value="1"/>
</dbReference>
<sequence>MGDRRTDSTRRSGDIRQTPICWASGKFVIIANARLSIGATALALHTTPKRKHRSRRTHSRAASAHPHGSPPQPTSTGSSSPAHWLGAEEKVKEMAAAGTHRGVQLVLLAGPPDPLHCLTDKYQPLVWTEEYAEAFPRLRTALTEAPVLVYPDVHRPFIVDTDTSNLLERLRVAHDFSCQSQDTAGLRQKCAYDQHCKGQAFKPGDRVWIHCPVGKKGLSPKLQSHWRGPGEVVGRLSEMTYRVRMPNRGRLVVLHQDRLAPYHPLATKDAAGGKEGSSPVPSTPPAAEEATQHTTGRPTWLPSYLRNYEVNRLGTAGSSGISDPLGGGCVAILPLLL</sequence>
<feature type="domain" description="Integrase p58-like C-terminal" evidence="4">
    <location>
        <begin position="228"/>
        <end position="261"/>
    </location>
</feature>
<gene>
    <name evidence="5" type="ORF">AAFF_G00149030</name>
</gene>
<comment type="caution">
    <text evidence="5">The sequence shown here is derived from an EMBL/GenBank/DDBJ whole genome shotgun (WGS) entry which is preliminary data.</text>
</comment>
<keyword evidence="6" id="KW-1185">Reference proteome</keyword>
<evidence type="ECO:0000259" key="3">
    <source>
        <dbReference type="Pfam" id="PF17919"/>
    </source>
</evidence>
<dbReference type="EMBL" id="JAINUG010000204">
    <property type="protein sequence ID" value="KAJ8387868.1"/>
    <property type="molecule type" value="Genomic_DNA"/>
</dbReference>
<feature type="domain" description="Reverse transcriptase/retrotransposon-derived protein RNase H-like" evidence="3">
    <location>
        <begin position="127"/>
        <end position="165"/>
    </location>
</feature>
<evidence type="ECO:0000313" key="6">
    <source>
        <dbReference type="Proteomes" id="UP001221898"/>
    </source>
</evidence>
<evidence type="ECO:0000259" key="4">
    <source>
        <dbReference type="Pfam" id="PF22938"/>
    </source>
</evidence>
<dbReference type="Pfam" id="PF17919">
    <property type="entry name" value="RT_RNaseH_2"/>
    <property type="match status" value="1"/>
</dbReference>
<dbReference type="InterPro" id="IPR043128">
    <property type="entry name" value="Rev_trsase/Diguanyl_cyclase"/>
</dbReference>
<reference evidence="5" key="1">
    <citation type="journal article" date="2023" name="Science">
        <title>Genome structures resolve the early diversification of teleost fishes.</title>
        <authorList>
            <person name="Parey E."/>
            <person name="Louis A."/>
            <person name="Montfort J."/>
            <person name="Bouchez O."/>
            <person name="Roques C."/>
            <person name="Iampietro C."/>
            <person name="Lluch J."/>
            <person name="Castinel A."/>
            <person name="Donnadieu C."/>
            <person name="Desvignes T."/>
            <person name="Floi Bucao C."/>
            <person name="Jouanno E."/>
            <person name="Wen M."/>
            <person name="Mejri S."/>
            <person name="Dirks R."/>
            <person name="Jansen H."/>
            <person name="Henkel C."/>
            <person name="Chen W.J."/>
            <person name="Zahm M."/>
            <person name="Cabau C."/>
            <person name="Klopp C."/>
            <person name="Thompson A.W."/>
            <person name="Robinson-Rechavi M."/>
            <person name="Braasch I."/>
            <person name="Lecointre G."/>
            <person name="Bobe J."/>
            <person name="Postlethwait J.H."/>
            <person name="Berthelot C."/>
            <person name="Roest Crollius H."/>
            <person name="Guiguen Y."/>
        </authorList>
    </citation>
    <scope>NUCLEOTIDE SEQUENCE</scope>
    <source>
        <strain evidence="5">NC1722</strain>
    </source>
</reference>
<dbReference type="InterPro" id="IPR054465">
    <property type="entry name" value="Integrase_p58-like_C"/>
</dbReference>
<feature type="region of interest" description="Disordered" evidence="2">
    <location>
        <begin position="46"/>
        <end position="82"/>
    </location>
</feature>
<dbReference type="Proteomes" id="UP001221898">
    <property type="component" value="Unassembled WGS sequence"/>
</dbReference>
<dbReference type="InterPro" id="IPR041577">
    <property type="entry name" value="RT_RNaseH_2"/>
</dbReference>